<gene>
    <name evidence="5" type="ORF">Unknown280_0610</name>
</gene>
<dbReference type="EMBL" id="MN577574">
    <property type="protein sequence ID" value="QGT51369.1"/>
    <property type="molecule type" value="Genomic_DNA"/>
</dbReference>
<keyword evidence="3 5" id="KW-0067">ATP-binding</keyword>
<dbReference type="InterPro" id="IPR003593">
    <property type="entry name" value="AAA+_ATPase"/>
</dbReference>
<dbReference type="InterPro" id="IPR003439">
    <property type="entry name" value="ABC_transporter-like_ATP-bd"/>
</dbReference>
<keyword evidence="1" id="KW-0813">Transport</keyword>
<evidence type="ECO:0000256" key="3">
    <source>
        <dbReference type="ARBA" id="ARBA00022840"/>
    </source>
</evidence>
<dbReference type="Gene3D" id="3.40.50.300">
    <property type="entry name" value="P-loop containing nucleotide triphosphate hydrolases"/>
    <property type="match status" value="1"/>
</dbReference>
<name>A0A650ENK5_9SPIO</name>
<dbReference type="PANTHER" id="PTHR42939:SF3">
    <property type="entry name" value="ABC TRANSPORTER ATP-BINDING COMPONENT"/>
    <property type="match status" value="1"/>
</dbReference>
<sequence length="240" mass="26829">MPLLEVTNLCKSYPRFKLDGVSFSLEKGKIMGFIGRNGAGKSTTIKSMLRLIHPESGNVVINGFDISRNECEVKNSIGYITGAECFYELKKISAITKITKNFFAKWSDSTYSSLIKKFGLDESKRIKDLSAGMKIKYQIALAMSHGASLLILDEPTSSLDPISRDELTTLFKEYVCDGERGILFSTHITNDLEKCADSITYIKNGKIVESCAIERFREKYSNIGISSPTLDDIIVYLEKK</sequence>
<organism evidence="5">
    <name type="scientific">uncultured Spirochaetaceae bacterium</name>
    <dbReference type="NCBI Taxonomy" id="201186"/>
    <lineage>
        <taxon>Bacteria</taxon>
        <taxon>Pseudomonadati</taxon>
        <taxon>Spirochaetota</taxon>
        <taxon>Spirochaetia</taxon>
        <taxon>Spirochaetales</taxon>
        <taxon>Spirochaetaceae</taxon>
        <taxon>environmental samples</taxon>
    </lineage>
</organism>
<dbReference type="GO" id="GO:0005524">
    <property type="term" value="F:ATP binding"/>
    <property type="evidence" value="ECO:0007669"/>
    <property type="project" value="UniProtKB-KW"/>
</dbReference>
<evidence type="ECO:0000256" key="1">
    <source>
        <dbReference type="ARBA" id="ARBA00022448"/>
    </source>
</evidence>
<dbReference type="AlphaFoldDB" id="A0A650ENK5"/>
<dbReference type="CDD" id="cd03230">
    <property type="entry name" value="ABC_DR_subfamily_A"/>
    <property type="match status" value="1"/>
</dbReference>
<dbReference type="Pfam" id="PF00005">
    <property type="entry name" value="ABC_tran"/>
    <property type="match status" value="1"/>
</dbReference>
<reference evidence="5" key="1">
    <citation type="journal article" date="2020" name="J. ISSAAS">
        <title>Lactobacilli and other gastrointestinal microbiota of Peromyscus leucopus, reservoir host for agents of Lyme disease and other zoonoses in North America.</title>
        <authorList>
            <person name="Milovic A."/>
            <person name="Bassam K."/>
            <person name="Shao H."/>
            <person name="Chatzistamou I."/>
            <person name="Tufts D.M."/>
            <person name="Diuk-Wasser M."/>
            <person name="Barbour A.G."/>
        </authorList>
    </citation>
    <scope>NUCLEOTIDE SEQUENCE</scope>
    <source>
        <strain evidence="5">LL50</strain>
    </source>
</reference>
<accession>A0A650ENK5</accession>
<proteinExistence type="predicted"/>
<evidence type="ECO:0000256" key="2">
    <source>
        <dbReference type="ARBA" id="ARBA00022741"/>
    </source>
</evidence>
<dbReference type="PROSITE" id="PS50893">
    <property type="entry name" value="ABC_TRANSPORTER_2"/>
    <property type="match status" value="1"/>
</dbReference>
<protein>
    <submittedName>
        <fullName evidence="5">ABC transporter ATP-binding protein</fullName>
    </submittedName>
</protein>
<dbReference type="PANTHER" id="PTHR42939">
    <property type="entry name" value="ABC TRANSPORTER ATP-BINDING PROTEIN ALBC-RELATED"/>
    <property type="match status" value="1"/>
</dbReference>
<evidence type="ECO:0000313" key="5">
    <source>
        <dbReference type="EMBL" id="QGT51369.1"/>
    </source>
</evidence>
<feature type="domain" description="ABC transporter" evidence="4">
    <location>
        <begin position="1"/>
        <end position="229"/>
    </location>
</feature>
<keyword evidence="2" id="KW-0547">Nucleotide-binding</keyword>
<evidence type="ECO:0000259" key="4">
    <source>
        <dbReference type="PROSITE" id="PS50893"/>
    </source>
</evidence>
<dbReference type="SMART" id="SM00382">
    <property type="entry name" value="AAA"/>
    <property type="match status" value="1"/>
</dbReference>
<dbReference type="InterPro" id="IPR051782">
    <property type="entry name" value="ABC_Transporter_VariousFunc"/>
</dbReference>
<dbReference type="SUPFAM" id="SSF52540">
    <property type="entry name" value="P-loop containing nucleoside triphosphate hydrolases"/>
    <property type="match status" value="1"/>
</dbReference>
<dbReference type="GO" id="GO:0016887">
    <property type="term" value="F:ATP hydrolysis activity"/>
    <property type="evidence" value="ECO:0007669"/>
    <property type="project" value="InterPro"/>
</dbReference>
<dbReference type="InterPro" id="IPR027417">
    <property type="entry name" value="P-loop_NTPase"/>
</dbReference>